<accession>A0A5C3NZK8</accession>
<dbReference type="EMBL" id="ML211441">
    <property type="protein sequence ID" value="TFK82876.1"/>
    <property type="molecule type" value="Genomic_DNA"/>
</dbReference>
<name>A0A5C3NZK8_9APHY</name>
<dbReference type="Proteomes" id="UP000308197">
    <property type="component" value="Unassembled WGS sequence"/>
</dbReference>
<dbReference type="InParanoid" id="A0A5C3NZK8"/>
<reference evidence="1 2" key="1">
    <citation type="journal article" date="2019" name="Nat. Ecol. Evol.">
        <title>Megaphylogeny resolves global patterns of mushroom evolution.</title>
        <authorList>
            <person name="Varga T."/>
            <person name="Krizsan K."/>
            <person name="Foldi C."/>
            <person name="Dima B."/>
            <person name="Sanchez-Garcia M."/>
            <person name="Sanchez-Ramirez S."/>
            <person name="Szollosi G.J."/>
            <person name="Szarkandi J.G."/>
            <person name="Papp V."/>
            <person name="Albert L."/>
            <person name="Andreopoulos W."/>
            <person name="Angelini C."/>
            <person name="Antonin V."/>
            <person name="Barry K.W."/>
            <person name="Bougher N.L."/>
            <person name="Buchanan P."/>
            <person name="Buyck B."/>
            <person name="Bense V."/>
            <person name="Catcheside P."/>
            <person name="Chovatia M."/>
            <person name="Cooper J."/>
            <person name="Damon W."/>
            <person name="Desjardin D."/>
            <person name="Finy P."/>
            <person name="Geml J."/>
            <person name="Haridas S."/>
            <person name="Hughes K."/>
            <person name="Justo A."/>
            <person name="Karasinski D."/>
            <person name="Kautmanova I."/>
            <person name="Kiss B."/>
            <person name="Kocsube S."/>
            <person name="Kotiranta H."/>
            <person name="LaButti K.M."/>
            <person name="Lechner B.E."/>
            <person name="Liimatainen K."/>
            <person name="Lipzen A."/>
            <person name="Lukacs Z."/>
            <person name="Mihaltcheva S."/>
            <person name="Morgado L.N."/>
            <person name="Niskanen T."/>
            <person name="Noordeloos M.E."/>
            <person name="Ohm R.A."/>
            <person name="Ortiz-Santana B."/>
            <person name="Ovrebo C."/>
            <person name="Racz N."/>
            <person name="Riley R."/>
            <person name="Savchenko A."/>
            <person name="Shiryaev A."/>
            <person name="Soop K."/>
            <person name="Spirin V."/>
            <person name="Szebenyi C."/>
            <person name="Tomsovsky M."/>
            <person name="Tulloss R.E."/>
            <person name="Uehling J."/>
            <person name="Grigoriev I.V."/>
            <person name="Vagvolgyi C."/>
            <person name="Papp T."/>
            <person name="Martin F.M."/>
            <person name="Miettinen O."/>
            <person name="Hibbett D.S."/>
            <person name="Nagy L.G."/>
        </authorList>
    </citation>
    <scope>NUCLEOTIDE SEQUENCE [LARGE SCALE GENOMIC DNA]</scope>
    <source>
        <strain evidence="1 2">HHB13444</strain>
    </source>
</reference>
<keyword evidence="2" id="KW-1185">Reference proteome</keyword>
<evidence type="ECO:0000313" key="2">
    <source>
        <dbReference type="Proteomes" id="UP000308197"/>
    </source>
</evidence>
<sequence>MHAYLCRLSACTCPANRRASSSTSSRKLSLRPGDAREEAVCRHGGPFVLRHRAACRPGSKQTTTGRIWGRVSCVSASLILLCLLSCSCTCSPRLR</sequence>
<proteinExistence type="predicted"/>
<gene>
    <name evidence="1" type="ORF">K466DRAFT_282567</name>
</gene>
<organism evidence="1 2">
    <name type="scientific">Polyporus arcularius HHB13444</name>
    <dbReference type="NCBI Taxonomy" id="1314778"/>
    <lineage>
        <taxon>Eukaryota</taxon>
        <taxon>Fungi</taxon>
        <taxon>Dikarya</taxon>
        <taxon>Basidiomycota</taxon>
        <taxon>Agaricomycotina</taxon>
        <taxon>Agaricomycetes</taxon>
        <taxon>Polyporales</taxon>
        <taxon>Polyporaceae</taxon>
        <taxon>Polyporus</taxon>
    </lineage>
</organism>
<protein>
    <submittedName>
        <fullName evidence="1">Uncharacterized protein</fullName>
    </submittedName>
</protein>
<evidence type="ECO:0000313" key="1">
    <source>
        <dbReference type="EMBL" id="TFK82876.1"/>
    </source>
</evidence>
<dbReference type="AlphaFoldDB" id="A0A5C3NZK8"/>